<dbReference type="Gene3D" id="3.20.20.80">
    <property type="entry name" value="Glycosidases"/>
    <property type="match status" value="1"/>
</dbReference>
<name>A0AA39YUY2_9PEZI</name>
<evidence type="ECO:0008006" key="3">
    <source>
        <dbReference type="Google" id="ProtNLM"/>
    </source>
</evidence>
<keyword evidence="2" id="KW-1185">Reference proteome</keyword>
<protein>
    <recommendedName>
        <fullName evidence="3">Chitinase</fullName>
    </recommendedName>
</protein>
<proteinExistence type="predicted"/>
<evidence type="ECO:0000313" key="2">
    <source>
        <dbReference type="Proteomes" id="UP001174936"/>
    </source>
</evidence>
<gene>
    <name evidence="1" type="ORF">B0T16DRAFT_503070</name>
</gene>
<dbReference type="AlphaFoldDB" id="A0AA39YUY2"/>
<evidence type="ECO:0000313" key="1">
    <source>
        <dbReference type="EMBL" id="KAK0658062.1"/>
    </source>
</evidence>
<accession>A0AA39YUY2</accession>
<comment type="caution">
    <text evidence="1">The sequence shown here is derived from an EMBL/GenBank/DDBJ whole genome shotgun (WGS) entry which is preliminary data.</text>
</comment>
<reference evidence="1" key="1">
    <citation type="submission" date="2023-06" db="EMBL/GenBank/DDBJ databases">
        <title>Genome-scale phylogeny and comparative genomics of the fungal order Sordariales.</title>
        <authorList>
            <consortium name="Lawrence Berkeley National Laboratory"/>
            <person name="Hensen N."/>
            <person name="Bonometti L."/>
            <person name="Westerberg I."/>
            <person name="Brannstrom I.O."/>
            <person name="Guillou S."/>
            <person name="Cros-Aarteil S."/>
            <person name="Calhoun S."/>
            <person name="Haridas S."/>
            <person name="Kuo A."/>
            <person name="Mondo S."/>
            <person name="Pangilinan J."/>
            <person name="Riley R."/>
            <person name="Labutti K."/>
            <person name="Andreopoulos B."/>
            <person name="Lipzen A."/>
            <person name="Chen C."/>
            <person name="Yanf M."/>
            <person name="Daum C."/>
            <person name="Ng V."/>
            <person name="Clum A."/>
            <person name="Steindorff A."/>
            <person name="Ohm R."/>
            <person name="Martin F."/>
            <person name="Silar P."/>
            <person name="Natvig D."/>
            <person name="Lalanne C."/>
            <person name="Gautier V."/>
            <person name="Ament-Velasquez S.L."/>
            <person name="Kruys A."/>
            <person name="Hutchinson M.I."/>
            <person name="Powell A.J."/>
            <person name="Barry K."/>
            <person name="Miller A.N."/>
            <person name="Grigoriev I.V."/>
            <person name="Debuchy R."/>
            <person name="Gladieux P."/>
            <person name="Thoren M.H."/>
            <person name="Johannesson H."/>
        </authorList>
    </citation>
    <scope>NUCLEOTIDE SEQUENCE</scope>
    <source>
        <strain evidence="1">SMH2532-1</strain>
    </source>
</reference>
<dbReference type="Proteomes" id="UP001174936">
    <property type="component" value="Unassembled WGS sequence"/>
</dbReference>
<dbReference type="InterPro" id="IPR017853">
    <property type="entry name" value="GH"/>
</dbReference>
<sequence>MSDKILAAHVLVSSQMNAQWAETLQLARFDAVDHITIGPFQVGSDGKFILGWSNERDLHKRVTDVIAKARKDAASANRTIKIFAMQVSESEGGTIPGIHRLGDPVNVNDAAKGMTIKQQMYTNYITSISAILHQYDFDGWAVDYMPPDNVSLAPKLFHDVKEKLTEYGNKLEPKRQYQVAVLASTTRWLRPSSGSDAEKYPVTESVDFVYLKTYYGGLNNANTLSAWLDTVKYPKGRLLYGLVTEQKPAQPTAKEARDAVAKNELGGIHIWRLDGARISWSSQVQLALFSWLHSGVLDRNTLALQEVDAAWKEINH</sequence>
<dbReference type="SUPFAM" id="SSF51445">
    <property type="entry name" value="(Trans)glycosidases"/>
    <property type="match status" value="1"/>
</dbReference>
<dbReference type="EMBL" id="JAULSV010000001">
    <property type="protein sequence ID" value="KAK0658062.1"/>
    <property type="molecule type" value="Genomic_DNA"/>
</dbReference>
<organism evidence="1 2">
    <name type="scientific">Cercophora newfieldiana</name>
    <dbReference type="NCBI Taxonomy" id="92897"/>
    <lineage>
        <taxon>Eukaryota</taxon>
        <taxon>Fungi</taxon>
        <taxon>Dikarya</taxon>
        <taxon>Ascomycota</taxon>
        <taxon>Pezizomycotina</taxon>
        <taxon>Sordariomycetes</taxon>
        <taxon>Sordariomycetidae</taxon>
        <taxon>Sordariales</taxon>
        <taxon>Lasiosphaeriaceae</taxon>
        <taxon>Cercophora</taxon>
    </lineage>
</organism>